<dbReference type="InterPro" id="IPR043128">
    <property type="entry name" value="Rev_trsase/Diguanyl_cyclase"/>
</dbReference>
<evidence type="ECO:0000256" key="13">
    <source>
        <dbReference type="SAM" id="MobiDB-lite"/>
    </source>
</evidence>
<evidence type="ECO:0000256" key="1">
    <source>
        <dbReference type="ARBA" id="ARBA00012493"/>
    </source>
</evidence>
<keyword evidence="3" id="KW-0548">Nucleotidyltransferase</keyword>
<dbReference type="Pfam" id="PF00665">
    <property type="entry name" value="rve"/>
    <property type="match status" value="1"/>
</dbReference>
<feature type="compositionally biased region" description="Basic and acidic residues" evidence="13">
    <location>
        <begin position="2356"/>
        <end position="2377"/>
    </location>
</feature>
<dbReference type="Gene3D" id="3.30.420.10">
    <property type="entry name" value="Ribonuclease H-like superfamily/Ribonuclease H"/>
    <property type="match status" value="1"/>
</dbReference>
<evidence type="ECO:0000313" key="18">
    <source>
        <dbReference type="Proteomes" id="UP000095281"/>
    </source>
</evidence>
<feature type="compositionally biased region" description="Low complexity" evidence="13">
    <location>
        <begin position="741"/>
        <end position="759"/>
    </location>
</feature>
<feature type="compositionally biased region" description="Polar residues" evidence="13">
    <location>
        <begin position="662"/>
        <end position="672"/>
    </location>
</feature>
<dbReference type="InterPro" id="IPR000477">
    <property type="entry name" value="RT_dom"/>
</dbReference>
<dbReference type="Pfam" id="PF17919">
    <property type="entry name" value="RT_RNaseH_2"/>
    <property type="match status" value="1"/>
</dbReference>
<keyword evidence="14" id="KW-0472">Membrane</keyword>
<dbReference type="Pfam" id="PF24664">
    <property type="entry name" value="Monjiviricetes_fusion"/>
    <property type="match status" value="1"/>
</dbReference>
<feature type="region of interest" description="Disordered" evidence="13">
    <location>
        <begin position="722"/>
        <end position="759"/>
    </location>
</feature>
<dbReference type="FunFam" id="3.30.70.270:FF:000020">
    <property type="entry name" value="Transposon Tf2-6 polyprotein-like Protein"/>
    <property type="match status" value="1"/>
</dbReference>
<dbReference type="FunFam" id="1.10.340.70:FF:000001">
    <property type="entry name" value="Retrovirus-related Pol polyprotein from transposon gypsy-like Protein"/>
    <property type="match status" value="1"/>
</dbReference>
<dbReference type="InterPro" id="IPR041577">
    <property type="entry name" value="RT_RNaseH_2"/>
</dbReference>
<dbReference type="GO" id="GO:0004519">
    <property type="term" value="F:endonuclease activity"/>
    <property type="evidence" value="ECO:0007669"/>
    <property type="project" value="UniProtKB-KW"/>
</dbReference>
<evidence type="ECO:0000256" key="14">
    <source>
        <dbReference type="SAM" id="Phobius"/>
    </source>
</evidence>
<accession>A0A1I8BZJ4</accession>
<protein>
    <recommendedName>
        <fullName evidence="1">RNA-directed DNA polymerase</fullName>
        <ecNumber evidence="1">2.7.7.49</ecNumber>
    </recommendedName>
</protein>
<dbReference type="InterPro" id="IPR001584">
    <property type="entry name" value="Integrase_cat-core"/>
</dbReference>
<organism evidence="18 19">
    <name type="scientific">Meloidogyne hapla</name>
    <name type="common">Root-knot nematode worm</name>
    <dbReference type="NCBI Taxonomy" id="6305"/>
    <lineage>
        <taxon>Eukaryota</taxon>
        <taxon>Metazoa</taxon>
        <taxon>Ecdysozoa</taxon>
        <taxon>Nematoda</taxon>
        <taxon>Chromadorea</taxon>
        <taxon>Rhabditida</taxon>
        <taxon>Tylenchina</taxon>
        <taxon>Tylenchomorpha</taxon>
        <taxon>Tylenchoidea</taxon>
        <taxon>Meloidogynidae</taxon>
        <taxon>Meloidogyninae</taxon>
        <taxon>Meloidogyne</taxon>
    </lineage>
</organism>
<dbReference type="InterPro" id="IPR050951">
    <property type="entry name" value="Retrovirus_Pol_polyprotein"/>
</dbReference>
<dbReference type="Pfam" id="PF00078">
    <property type="entry name" value="RVT_1"/>
    <property type="match status" value="1"/>
</dbReference>
<dbReference type="Proteomes" id="UP000095281">
    <property type="component" value="Unplaced"/>
</dbReference>
<dbReference type="Pfam" id="PF17921">
    <property type="entry name" value="Integrase_H2C2"/>
    <property type="match status" value="1"/>
</dbReference>
<dbReference type="GO" id="GO:0042575">
    <property type="term" value="C:DNA polymerase complex"/>
    <property type="evidence" value="ECO:0007669"/>
    <property type="project" value="UniProtKB-ARBA"/>
</dbReference>
<dbReference type="GO" id="GO:0015074">
    <property type="term" value="P:DNA integration"/>
    <property type="evidence" value="ECO:0007669"/>
    <property type="project" value="UniProtKB-KW"/>
</dbReference>
<evidence type="ECO:0000256" key="9">
    <source>
        <dbReference type="ARBA" id="ARBA00022908"/>
    </source>
</evidence>
<dbReference type="CDD" id="cd09274">
    <property type="entry name" value="RNase_HI_RT_Ty3"/>
    <property type="match status" value="1"/>
</dbReference>
<evidence type="ECO:0000259" key="17">
    <source>
        <dbReference type="PROSITE" id="PS50994"/>
    </source>
</evidence>
<keyword evidence="2" id="KW-0808">Transferase</keyword>
<dbReference type="SUPFAM" id="SSF53098">
    <property type="entry name" value="Ribonuclease H-like"/>
    <property type="match status" value="1"/>
</dbReference>
<dbReference type="InterPro" id="IPR001969">
    <property type="entry name" value="Aspartic_peptidase_AS"/>
</dbReference>
<keyword evidence="4" id="KW-0540">Nuclease</keyword>
<dbReference type="PROSITE" id="PS50994">
    <property type="entry name" value="INTEGRASE"/>
    <property type="match status" value="1"/>
</dbReference>
<feature type="coiled-coil region" evidence="12">
    <location>
        <begin position="1953"/>
        <end position="1988"/>
    </location>
</feature>
<dbReference type="EC" id="2.7.7.49" evidence="1"/>
<feature type="transmembrane region" description="Helical" evidence="14">
    <location>
        <begin position="1104"/>
        <end position="1123"/>
    </location>
</feature>
<evidence type="ECO:0000256" key="11">
    <source>
        <dbReference type="ARBA" id="ARBA00023268"/>
    </source>
</evidence>
<keyword evidence="14" id="KW-1133">Transmembrane helix</keyword>
<dbReference type="GO" id="GO:0003964">
    <property type="term" value="F:RNA-directed DNA polymerase activity"/>
    <property type="evidence" value="ECO:0007669"/>
    <property type="project" value="UniProtKB-KW"/>
</dbReference>
<sequence length="2821" mass="326201">MSLELEGLRTKMKTMEEMNVERGSTGLPYPGFYDGIDDFMGYLKGFNRVATAHGWQPPRCCQILPIYLRGSALAIYEGMPEEEKASWRALVDGLANRLKKVSTREVARLKLMERRQKVGETVDEFAQTLRGLVERAYPDSSLEMDLSGLALDANLRIDVKGQHEEMTKKFRDEQCRDRFRAGLLPEIRERVIFLKEAGSLTEAISQAKRVEELMNSIKEDAWRRTKEIEVKATLAEVNEVRANKNQENPVGREGQYWRNQNWRQDSYNRGNRGQRGNTVGWNRGPQNRWQNFNQFYRGNSNNNQRGQGWNRNPNMIEVPSFRARGARGRGNNFARGAYRVNEVSFPYICLLAIICVVLPNVEGQFQICPKIYSEGGGTIMDFPLDHNCTIPVEEAPELTKINIYVPIRLPKKFPIYRCHRWNVQICTESYLGVYQKEKDASIFFSKITKGECWKIWDTHLLERRGEKVWQTPTNWEKEYAIFGLKCKNVTGVTLEEGSATILDGRKLVTSWGDEFLVSKERDEAEGWTKTLEFDEILMWRIPDPTYWHTHFKIGLVNAELWPPRAIVVDEMQYSFIYHQNSTHPENLQGLPRNAIRMENDVFIEIIDKKLENKTRVKRQGGTGILKKNRKIFDYRTTPETTTQSVQTRETTIPATTLKEVRTSSPEIKTTTPLWRATPPAYTPSQITRKVNFEIKMSPKITRGTTEAPRIRNTTPGITQRKIMSTTRSMPVRSQTTQKPVMMTRTTPKKPSTTTMRPTTRIIPSTPKAIVRTRPPLRENTKIEKKFPKIQTTTEKSTEDRPSGLGKLRGTTEESTTTLVMKREVTKKPWMDPKDENHANSRLNYLGWKIEQKRVIEAREKWIADCHSRNSQLAIARALAREIPEQAARSLYNRDDITATLLNTQDGKIRWQINKCRQVKADSINWNHMIGQDCYEETPVIVNKNKYFLKPGGRDLKSEGTKINCLKRKKVNKSQNSNATEIEELNIINPFQTSPRINRQNPLIFNMGSIFESDQTRLNQNLQDLTKRLNRPELVFPEEEITEEEEIDGNNSTKGTVKAVIAKGNKVFQTVLEQGKVIITKSSEAIDKGKTFLEDPFGIKSTIKMIIAVIAGIALVIGLCVIYWKGRIYIAFMIRGIRLGSSIVNTMINLIRPRRRHITVSAVEKRQTPTAPLAEETLEEEAYILDYIPKVYQISLKRRCYINISLNGRKTRALFDTGADITYVSKKTAEACGMKISKGDFPQAQAANSTPICLIGSSNTVIEMGNFRAHFPILISENDGCPGGAIIGTDLMEEINRREEDHTIGLDFKKGEVKLGKITLPMVNAINFEWKPLAVQVLKTHILPPLSDSLVWGKINKGTGPEEQFITVESEHKYFPLRVGKCLVQPMARRIVPLRLLNFGNSEIEVHANSKLASLEPVGNEPKIETVIKKDNTCMSETEWEEFKEEVDRIPEEANWINKLPDEPLSAHGRPLVERISLEGTILSERGLLELRQILEINKEAFMEEDGKIGNFRGKTVHKIDLMDGARPLQNRPYRYPLHLQAEIERQIKTLLKQNIIRPSSSACASPIVLAKKSDGSYRFCVDYRRLNSITKKQTYFLPRIQDLLDSAMGKQIFSVFDMSAGFHQIKLAKGHEERSAFICHCGLFEYLRVPFGLSGAPTTFQKAMEEVRQACSRSFLVYLDDCILGSEDERSHLNDLGAFLKTIKEAGLKLKPEKCKVGQAEIRYLGHLISANGIRIDPKDLEPIMKLKKPNTLTELRSLIGMLSYFRKFTPNFAEVMGPIYDLTKKENTREWGEAHEEALNTMKELLTSAPVLAPPKLGKPFTVETDASITAIAGCLLQKGREDNLHPVAYFSRKLNKHEKRYAVVELEALAIVASLKNFRPYLEGAGKSTVITDNSALTSLFRRKDLEGRLAKYQISIMAYDVDIIYRPGNKNHFCDHLSRFIENDKQEVNLIKMEKKINVEEMRLAQNEDEEIQKIRKALDEKTENEKWREWEGIIWAKEKGELRILVPEKLKKRVMEDYHKDPLQGGHLGEKRTLEKIKRLMFWNKMTEDVGKYVKQCDECQRRKIIGLHQSKEPITPIEPASRPFQRIHVDLMGPVPKARSGYKYILMVVDSFSKMMIPIPLREQQAETVMNALLAHVITKFGVPECLVSDQGTQFMSTIFKDVGELFGIKLQTTTPYHQSANGQCERYNRTLADMIGTTTKGKNWPEVLPLLAFAYNTSLNMQIGETPFFVAHGWQARLPSENELNKGEKGNEDVSMYVQELRERVKEVHDRVKNKLDLNVERMKRQQKFTNSIEWKEGDLVLTKIEEKGSKFGNKFQGPYQIIRVEKPNLVLEDPESGLNKTVHVDKCKRYHREGNQRKSDEIEEESHERNTNPNNSAEFETPQINIIIFNKDKNKENCRLDKIINKSILMSSTQKLNSTDNEDVVELLRDDELELEHLNAHRWEIAQENWTPLNMTLSEKEILEEKKEKALERALERNRKNYMEHTENEIIRRKGEREKRHKLKNLMKKEREGSINLIRRNLNNVFRSGRAKELQEEARRNKEEKAWEKSSVWGYPAINDGKREEEKRKKIENQITMEMLLKYAKKNSKRVNQEGEEDFIEKGMVQLKRGDNTYDDLVNEIMKEPGLLNSLRKEVEEEWEWKMRKNWTRKPEGSRMGGRGREEYRGFGRENRREYEVSPIRNVRNEISPIRKPIEAEKIGLEIRGEKKRKLMEELKRLEEEERREEERKRREEEKKRIEEEKKRKEGEEKKKLGELEDEDKHFEFGRKLLKMQGKAHNLYQDLRGLRKEWEEKLEGQERAKWEKQKAGKEDQQE</sequence>
<dbReference type="GO" id="GO:0003723">
    <property type="term" value="F:RNA binding"/>
    <property type="evidence" value="ECO:0007669"/>
    <property type="project" value="UniProtKB-KW"/>
</dbReference>
<evidence type="ECO:0000256" key="4">
    <source>
        <dbReference type="ARBA" id="ARBA00022722"/>
    </source>
</evidence>
<feature type="region of interest" description="Disordered" evidence="13">
    <location>
        <begin position="790"/>
        <end position="815"/>
    </location>
</feature>
<evidence type="ECO:0000256" key="6">
    <source>
        <dbReference type="ARBA" id="ARBA00022801"/>
    </source>
</evidence>
<feature type="region of interest" description="Disordered" evidence="13">
    <location>
        <begin position="659"/>
        <end position="681"/>
    </location>
</feature>
<keyword evidence="14" id="KW-0812">Transmembrane</keyword>
<reference evidence="19" key="1">
    <citation type="submission" date="2016-11" db="UniProtKB">
        <authorList>
            <consortium name="WormBaseParasite"/>
        </authorList>
    </citation>
    <scope>IDENTIFICATION</scope>
</reference>
<keyword evidence="6" id="KW-0378">Hydrolase</keyword>
<feature type="region of interest" description="Disordered" evidence="13">
    <location>
        <begin position="2725"/>
        <end position="2764"/>
    </location>
</feature>
<dbReference type="SUPFAM" id="SSF56672">
    <property type="entry name" value="DNA/RNA polymerases"/>
    <property type="match status" value="1"/>
</dbReference>
<evidence type="ECO:0000256" key="2">
    <source>
        <dbReference type="ARBA" id="ARBA00022679"/>
    </source>
</evidence>
<dbReference type="InterPro" id="IPR021109">
    <property type="entry name" value="Peptidase_aspartic_dom_sf"/>
</dbReference>
<feature type="coiled-coil region" evidence="12">
    <location>
        <begin position="2460"/>
        <end position="2495"/>
    </location>
</feature>
<proteinExistence type="predicted"/>
<name>A0A1I8BZJ4_MELHA</name>
<keyword evidence="10" id="KW-0695">RNA-directed DNA polymerase</keyword>
<dbReference type="InterPro" id="IPR043502">
    <property type="entry name" value="DNA/RNA_pol_sf"/>
</dbReference>
<evidence type="ECO:0000256" key="10">
    <source>
        <dbReference type="ARBA" id="ARBA00022918"/>
    </source>
</evidence>
<keyword evidence="18" id="KW-1185">Reference proteome</keyword>
<dbReference type="InterPro" id="IPR012337">
    <property type="entry name" value="RNaseH-like_sf"/>
</dbReference>
<evidence type="ECO:0000256" key="5">
    <source>
        <dbReference type="ARBA" id="ARBA00022759"/>
    </source>
</evidence>
<dbReference type="PANTHER" id="PTHR37984">
    <property type="entry name" value="PROTEIN CBG26694"/>
    <property type="match status" value="1"/>
</dbReference>
<evidence type="ECO:0000313" key="19">
    <source>
        <dbReference type="WBParaSite" id="MhA1_Contig838.frz3.gene2"/>
    </source>
</evidence>
<keyword evidence="7" id="KW-0460">Magnesium</keyword>
<dbReference type="Gene3D" id="3.10.10.10">
    <property type="entry name" value="HIV Type 1 Reverse Transcriptase, subunit A, domain 1"/>
    <property type="match status" value="1"/>
</dbReference>
<dbReference type="Pfam" id="PF13975">
    <property type="entry name" value="gag-asp_proteas"/>
    <property type="match status" value="1"/>
</dbReference>
<keyword evidence="12" id="KW-0175">Coiled coil</keyword>
<dbReference type="InterPro" id="IPR036397">
    <property type="entry name" value="RNaseH_sf"/>
</dbReference>
<dbReference type="FunFam" id="3.30.420.10:FF:000032">
    <property type="entry name" value="Retrovirus-related Pol polyprotein from transposon 297-like Protein"/>
    <property type="match status" value="1"/>
</dbReference>
<feature type="compositionally biased region" description="Polar residues" evidence="13">
    <location>
        <begin position="722"/>
        <end position="738"/>
    </location>
</feature>
<dbReference type="InterPro" id="IPR041588">
    <property type="entry name" value="Integrase_H2C2"/>
</dbReference>
<evidence type="ECO:0000256" key="12">
    <source>
        <dbReference type="SAM" id="Coils"/>
    </source>
</evidence>
<dbReference type="Gene3D" id="1.10.340.70">
    <property type="match status" value="1"/>
</dbReference>
<dbReference type="PANTHER" id="PTHR37984:SF5">
    <property type="entry name" value="PROTEIN NYNRIN-LIKE"/>
    <property type="match status" value="1"/>
</dbReference>
<dbReference type="GO" id="GO:0004190">
    <property type="term" value="F:aspartic-type endopeptidase activity"/>
    <property type="evidence" value="ECO:0007669"/>
    <property type="project" value="InterPro"/>
</dbReference>
<feature type="domain" description="Reverse transcriptase" evidence="16">
    <location>
        <begin position="1551"/>
        <end position="1729"/>
    </location>
</feature>
<feature type="region of interest" description="Disordered" evidence="13">
    <location>
        <begin position="264"/>
        <end position="284"/>
    </location>
</feature>
<dbReference type="PROSITE" id="PS50878">
    <property type="entry name" value="RT_POL"/>
    <property type="match status" value="1"/>
</dbReference>
<keyword evidence="8" id="KW-0694">RNA-binding</keyword>
<evidence type="ECO:0000259" key="16">
    <source>
        <dbReference type="PROSITE" id="PS50878"/>
    </source>
</evidence>
<keyword evidence="11" id="KW-0511">Multifunctional enzyme</keyword>
<evidence type="ECO:0000259" key="15">
    <source>
        <dbReference type="PROSITE" id="PS50175"/>
    </source>
</evidence>
<feature type="region of interest" description="Disordered" evidence="13">
    <location>
        <begin position="2356"/>
        <end position="2385"/>
    </location>
</feature>
<feature type="transmembrane region" description="Helical" evidence="14">
    <location>
        <begin position="1135"/>
        <end position="1151"/>
    </location>
</feature>
<evidence type="ECO:0000256" key="7">
    <source>
        <dbReference type="ARBA" id="ARBA00022842"/>
    </source>
</evidence>
<dbReference type="Gene3D" id="2.40.70.10">
    <property type="entry name" value="Acid Proteases"/>
    <property type="match status" value="1"/>
</dbReference>
<dbReference type="Gene3D" id="3.30.70.270">
    <property type="match status" value="2"/>
</dbReference>
<dbReference type="PROSITE" id="PS50175">
    <property type="entry name" value="ASP_PROT_RETROV"/>
    <property type="match status" value="1"/>
</dbReference>
<dbReference type="GO" id="GO:0006508">
    <property type="term" value="P:proteolysis"/>
    <property type="evidence" value="ECO:0007669"/>
    <property type="project" value="InterPro"/>
</dbReference>
<dbReference type="CDD" id="cd01647">
    <property type="entry name" value="RT_LTR"/>
    <property type="match status" value="1"/>
</dbReference>
<dbReference type="InterPro" id="IPR001995">
    <property type="entry name" value="Peptidase_A2_cat"/>
</dbReference>
<evidence type="ECO:0000256" key="3">
    <source>
        <dbReference type="ARBA" id="ARBA00022695"/>
    </source>
</evidence>
<evidence type="ECO:0000256" key="8">
    <source>
        <dbReference type="ARBA" id="ARBA00022884"/>
    </source>
</evidence>
<dbReference type="WBParaSite" id="MhA1_Contig838.frz3.gene2">
    <property type="protein sequence ID" value="MhA1_Contig838.frz3.gene2"/>
    <property type="gene ID" value="MhA1_Contig838.frz3.gene2"/>
</dbReference>
<feature type="domain" description="Peptidase A2" evidence="15">
    <location>
        <begin position="1210"/>
        <end position="1225"/>
    </location>
</feature>
<feature type="domain" description="Integrase catalytic" evidence="17">
    <location>
        <begin position="2084"/>
        <end position="2253"/>
    </location>
</feature>
<dbReference type="PROSITE" id="PS00141">
    <property type="entry name" value="ASP_PROTEASE"/>
    <property type="match status" value="1"/>
</dbReference>
<dbReference type="SUPFAM" id="SSF50630">
    <property type="entry name" value="Acid proteases"/>
    <property type="match status" value="1"/>
</dbReference>
<keyword evidence="5" id="KW-0255">Endonuclease</keyword>
<keyword evidence="9" id="KW-0229">DNA integration</keyword>